<comment type="caution">
    <text evidence="2">The sequence shown here is derived from an EMBL/GenBank/DDBJ whole genome shotgun (WGS) entry which is preliminary data.</text>
</comment>
<keyword evidence="3" id="KW-1185">Reference proteome</keyword>
<dbReference type="AlphaFoldDB" id="M2PLQ5"/>
<dbReference type="eggNOG" id="COG3247">
    <property type="taxonomic scope" value="Bacteria"/>
</dbReference>
<gene>
    <name evidence="2" type="ORF">HMPREF9943_01234</name>
</gene>
<feature type="transmembrane region" description="Helical" evidence="1">
    <location>
        <begin position="12"/>
        <end position="29"/>
    </location>
</feature>
<feature type="transmembrane region" description="Helical" evidence="1">
    <location>
        <begin position="113"/>
        <end position="133"/>
    </location>
</feature>
<dbReference type="RefSeq" id="WP_004803177.1">
    <property type="nucleotide sequence ID" value="NZ_AUGJ01000015.1"/>
</dbReference>
<keyword evidence="1" id="KW-0472">Membrane</keyword>
<name>M2PLQ5_9FIRM</name>
<dbReference type="BioCyc" id="ECAT999415-HMP:GTTI-1268-MONOMER"/>
<dbReference type="InterPro" id="IPR005325">
    <property type="entry name" value="DUF308_memb"/>
</dbReference>
<keyword evidence="1" id="KW-1133">Transmembrane helix</keyword>
<sequence>MTEKLVHRLEDRQQVFVFVLVGILCIIIPDVLIDYVPYIVGILFIIDAAVNLYAYYFKKAKVAVGKSIILLILSVVLMIQQENSITVLSIMWALLTLEECAQGIDEFIQNKSFNLFRGGWMIISILLSIALMYDPNHHLTFHMIVLGFEMIANAFIKTHHLYKIGKYEI</sequence>
<dbReference type="Proteomes" id="UP000011758">
    <property type="component" value="Unassembled WGS sequence"/>
</dbReference>
<feature type="transmembrane region" description="Helical" evidence="1">
    <location>
        <begin position="139"/>
        <end position="156"/>
    </location>
</feature>
<protein>
    <recommendedName>
        <fullName evidence="4">DUF308 domain-containing protein</fullName>
    </recommendedName>
</protein>
<evidence type="ECO:0008006" key="4">
    <source>
        <dbReference type="Google" id="ProtNLM"/>
    </source>
</evidence>
<reference evidence="2 3" key="1">
    <citation type="submission" date="2013-02" db="EMBL/GenBank/DDBJ databases">
        <title>The Genome Sequence of Lactobacillus catenaformis F0143.</title>
        <authorList>
            <consortium name="The Broad Institute Genome Sequencing Platform"/>
            <person name="Earl A."/>
            <person name="Ward D."/>
            <person name="Feldgarden M."/>
            <person name="Gevers D."/>
            <person name="Izard J."/>
            <person name="Blanton J.M."/>
            <person name="Mathney J."/>
            <person name="Dewhirst F.E."/>
            <person name="Young S.K."/>
            <person name="Zeng Q."/>
            <person name="Gargeya S."/>
            <person name="Fitzgerald M."/>
            <person name="Haas B."/>
            <person name="Abouelleil A."/>
            <person name="Alvarado L."/>
            <person name="Arachchi H.M."/>
            <person name="Berlin A."/>
            <person name="Chapman S.B."/>
            <person name="Gearin G."/>
            <person name="Goldberg J."/>
            <person name="Griggs A."/>
            <person name="Gujja S."/>
            <person name="Hansen M."/>
            <person name="Heiman D."/>
            <person name="Howarth C."/>
            <person name="Larimer J."/>
            <person name="Lui A."/>
            <person name="MacDonald P.J.P."/>
            <person name="McCowen C."/>
            <person name="Montmayeur A."/>
            <person name="Murphy C."/>
            <person name="Neiman D."/>
            <person name="Pearson M."/>
            <person name="Priest M."/>
            <person name="Roberts A."/>
            <person name="Saif S."/>
            <person name="Shea T."/>
            <person name="Sisk P."/>
            <person name="Stolte C."/>
            <person name="Sykes S."/>
            <person name="Wortman J."/>
            <person name="Nusbaum C."/>
            <person name="Birren B."/>
        </authorList>
    </citation>
    <scope>NUCLEOTIDE SEQUENCE [LARGE SCALE GENOMIC DNA]</scope>
    <source>
        <strain evidence="2 3">OT 569</strain>
    </source>
</reference>
<proteinExistence type="predicted"/>
<dbReference type="EMBL" id="AGEJ01000019">
    <property type="protein sequence ID" value="EMD16479.1"/>
    <property type="molecule type" value="Genomic_DNA"/>
</dbReference>
<evidence type="ECO:0000313" key="3">
    <source>
        <dbReference type="Proteomes" id="UP000011758"/>
    </source>
</evidence>
<dbReference type="STRING" id="999415.HMPREF9943_01234"/>
<dbReference type="Pfam" id="PF03729">
    <property type="entry name" value="DUF308"/>
    <property type="match status" value="1"/>
</dbReference>
<evidence type="ECO:0000313" key="2">
    <source>
        <dbReference type="EMBL" id="EMD16479.1"/>
    </source>
</evidence>
<organism evidence="2 3">
    <name type="scientific">Eggerthia catenaformis OT 569 = DSM 20559</name>
    <dbReference type="NCBI Taxonomy" id="999415"/>
    <lineage>
        <taxon>Bacteria</taxon>
        <taxon>Bacillati</taxon>
        <taxon>Bacillota</taxon>
        <taxon>Erysipelotrichia</taxon>
        <taxon>Erysipelotrichales</taxon>
        <taxon>Coprobacillaceae</taxon>
        <taxon>Eggerthia</taxon>
    </lineage>
</organism>
<accession>M2PLQ5</accession>
<keyword evidence="1" id="KW-0812">Transmembrane</keyword>
<feature type="transmembrane region" description="Helical" evidence="1">
    <location>
        <begin position="35"/>
        <end position="56"/>
    </location>
</feature>
<evidence type="ECO:0000256" key="1">
    <source>
        <dbReference type="SAM" id="Phobius"/>
    </source>
</evidence>